<sequence length="275" mass="31641">MADLKEYLEWVSSQSLEVRKDWYSSVAEVYDRTRPRYPKILLDRALDWGVLSAQSRVLEIGCGPGTLTFDLAEITDSIVALEPGFAAYDLARKKSEAFAHVRLVNSSFEEWDRQGETFDAVVAACSFHWISPEERDRQIVECLQPNGSLILLWNTPPRPEPQVCAILDRVYEHYDPSLGHFDRLDDHKQRLAQLEETLSGSQVFDHLRSDCVMCDRQYTIDSYLGLLSTLSPYLMLEAQERDCLFQDIQKTLHDRGIQEFPTSYLSVIQTVTIRN</sequence>
<evidence type="ECO:0000313" key="5">
    <source>
        <dbReference type="Proteomes" id="UP000183940"/>
    </source>
</evidence>
<dbReference type="SUPFAM" id="SSF53335">
    <property type="entry name" value="S-adenosyl-L-methionine-dependent methyltransferases"/>
    <property type="match status" value="1"/>
</dbReference>
<evidence type="ECO:0000256" key="1">
    <source>
        <dbReference type="ARBA" id="ARBA00022603"/>
    </source>
</evidence>
<feature type="domain" description="Methyltransferase" evidence="3">
    <location>
        <begin position="57"/>
        <end position="147"/>
    </location>
</feature>
<keyword evidence="2" id="KW-0808">Transferase</keyword>
<dbReference type="Gene3D" id="3.40.50.150">
    <property type="entry name" value="Vaccinia Virus protein VP39"/>
    <property type="match status" value="1"/>
</dbReference>
<proteinExistence type="predicted"/>
<evidence type="ECO:0000259" key="3">
    <source>
        <dbReference type="Pfam" id="PF13649"/>
    </source>
</evidence>
<dbReference type="InterPro" id="IPR051052">
    <property type="entry name" value="Diverse_substrate_MTase"/>
</dbReference>
<dbReference type="AlphaFoldDB" id="A0A1L9QX14"/>
<dbReference type="PANTHER" id="PTHR44942">
    <property type="entry name" value="METHYLTRANSF_11 DOMAIN-CONTAINING PROTEIN"/>
    <property type="match status" value="1"/>
</dbReference>
<evidence type="ECO:0000256" key="2">
    <source>
        <dbReference type="ARBA" id="ARBA00022679"/>
    </source>
</evidence>
<dbReference type="CDD" id="cd02440">
    <property type="entry name" value="AdoMet_MTases"/>
    <property type="match status" value="1"/>
</dbReference>
<dbReference type="GO" id="GO:0008168">
    <property type="term" value="F:methyltransferase activity"/>
    <property type="evidence" value="ECO:0007669"/>
    <property type="project" value="UniProtKB-KW"/>
</dbReference>
<dbReference type="Proteomes" id="UP000183940">
    <property type="component" value="Unassembled WGS sequence"/>
</dbReference>
<accession>A0A1L9QX14</accession>
<keyword evidence="1" id="KW-0489">Methyltransferase</keyword>
<name>A0A1L9QX14_9CYAN</name>
<gene>
    <name evidence="4" type="ORF">BI308_01435</name>
</gene>
<keyword evidence="5" id="KW-1185">Reference proteome</keyword>
<dbReference type="Pfam" id="PF13649">
    <property type="entry name" value="Methyltransf_25"/>
    <property type="match status" value="1"/>
</dbReference>
<dbReference type="InterPro" id="IPR029063">
    <property type="entry name" value="SAM-dependent_MTases_sf"/>
</dbReference>
<dbReference type="PANTHER" id="PTHR44942:SF4">
    <property type="entry name" value="METHYLTRANSFERASE TYPE 11 DOMAIN-CONTAINING PROTEIN"/>
    <property type="match status" value="1"/>
</dbReference>
<dbReference type="InterPro" id="IPR041698">
    <property type="entry name" value="Methyltransf_25"/>
</dbReference>
<organism evidence="4 5">
    <name type="scientific">Roseofilum reptotaenium AO1-A</name>
    <dbReference type="NCBI Taxonomy" id="1925591"/>
    <lineage>
        <taxon>Bacteria</taxon>
        <taxon>Bacillati</taxon>
        <taxon>Cyanobacteriota</taxon>
        <taxon>Cyanophyceae</taxon>
        <taxon>Desertifilales</taxon>
        <taxon>Desertifilaceae</taxon>
        <taxon>Roseofilum</taxon>
    </lineage>
</organism>
<dbReference type="GO" id="GO:0032259">
    <property type="term" value="P:methylation"/>
    <property type="evidence" value="ECO:0007669"/>
    <property type="project" value="UniProtKB-KW"/>
</dbReference>
<comment type="caution">
    <text evidence="4">The sequence shown here is derived from an EMBL/GenBank/DDBJ whole genome shotgun (WGS) entry which is preliminary data.</text>
</comment>
<evidence type="ECO:0000313" key="4">
    <source>
        <dbReference type="EMBL" id="OJJ27179.1"/>
    </source>
</evidence>
<protein>
    <recommendedName>
        <fullName evidence="3">Methyltransferase domain-containing protein</fullName>
    </recommendedName>
</protein>
<dbReference type="EMBL" id="MLAW01000002">
    <property type="protein sequence ID" value="OJJ27179.1"/>
    <property type="molecule type" value="Genomic_DNA"/>
</dbReference>
<reference evidence="4" key="1">
    <citation type="submission" date="2016-10" db="EMBL/GenBank/DDBJ databases">
        <title>CRISPR-Cas defence system in Roseofilum reptotaenium: evidence of a bacteriophage-cyanobacterium arms race in the coral black band disease.</title>
        <authorList>
            <person name="Buerger P."/>
            <person name="Wood-Charlson E.M."/>
            <person name="Weynberg K.D."/>
            <person name="Willis B."/>
            <person name="Van Oppen M.J."/>
        </authorList>
    </citation>
    <scope>NUCLEOTIDE SEQUENCE [LARGE SCALE GENOMIC DNA]</scope>
    <source>
        <strain evidence="4">AO1-A</strain>
    </source>
</reference>
<dbReference type="STRING" id="1925591.BI308_01435"/>